<feature type="domain" description="AMP-binding enzyme C-terminal" evidence="2">
    <location>
        <begin position="455"/>
        <end position="528"/>
    </location>
</feature>
<accession>A0A2S8B6S6</accession>
<dbReference type="PANTHER" id="PTHR43201">
    <property type="entry name" value="ACYL-COA SYNTHETASE"/>
    <property type="match status" value="1"/>
</dbReference>
<comment type="caution">
    <text evidence="3">The sequence shown here is derived from an EMBL/GenBank/DDBJ whole genome shotgun (WGS) entry which is preliminary data.</text>
</comment>
<dbReference type="Gene3D" id="3.30.300.30">
    <property type="match status" value="1"/>
</dbReference>
<keyword evidence="4" id="KW-1185">Reference proteome</keyword>
<dbReference type="Pfam" id="PF00501">
    <property type="entry name" value="AMP-binding"/>
    <property type="match status" value="1"/>
</dbReference>
<dbReference type="RefSeq" id="WP_105998286.1">
    <property type="nucleotide sequence ID" value="NZ_CM009578.1"/>
</dbReference>
<dbReference type="AlphaFoldDB" id="A0A2S8B6S6"/>
<dbReference type="PANTHER" id="PTHR43201:SF32">
    <property type="entry name" value="2-SUCCINYLBENZOATE--COA LIGASE, CHLOROPLASTIC_PEROXISOMAL"/>
    <property type="match status" value="1"/>
</dbReference>
<organism evidence="3 4">
    <name type="scientific">Sphingopyxis lindanitolerans</name>
    <dbReference type="NCBI Taxonomy" id="2054227"/>
    <lineage>
        <taxon>Bacteria</taxon>
        <taxon>Pseudomonadati</taxon>
        <taxon>Pseudomonadota</taxon>
        <taxon>Alphaproteobacteria</taxon>
        <taxon>Sphingomonadales</taxon>
        <taxon>Sphingomonadaceae</taxon>
        <taxon>Sphingopyxis</taxon>
    </lineage>
</organism>
<dbReference type="InterPro" id="IPR025110">
    <property type="entry name" value="AMP-bd_C"/>
</dbReference>
<evidence type="ECO:0000313" key="4">
    <source>
        <dbReference type="Proteomes" id="UP000238954"/>
    </source>
</evidence>
<dbReference type="InterPro" id="IPR042099">
    <property type="entry name" value="ANL_N_sf"/>
</dbReference>
<dbReference type="InterPro" id="IPR020845">
    <property type="entry name" value="AMP-binding_CS"/>
</dbReference>
<dbReference type="GO" id="GO:0031956">
    <property type="term" value="F:medium-chain fatty acid-CoA ligase activity"/>
    <property type="evidence" value="ECO:0007669"/>
    <property type="project" value="TreeGrafter"/>
</dbReference>
<feature type="domain" description="AMP-dependent synthetase/ligase" evidence="1">
    <location>
        <begin position="42"/>
        <end position="404"/>
    </location>
</feature>
<dbReference type="Pfam" id="PF13193">
    <property type="entry name" value="AMP-binding_C"/>
    <property type="match status" value="1"/>
</dbReference>
<dbReference type="PROSITE" id="PS00455">
    <property type="entry name" value="AMP_BINDING"/>
    <property type="match status" value="1"/>
</dbReference>
<dbReference type="GO" id="GO:0006631">
    <property type="term" value="P:fatty acid metabolic process"/>
    <property type="evidence" value="ECO:0007669"/>
    <property type="project" value="TreeGrafter"/>
</dbReference>
<dbReference type="Gene3D" id="3.40.50.12780">
    <property type="entry name" value="N-terminal domain of ligase-like"/>
    <property type="match status" value="1"/>
</dbReference>
<dbReference type="Proteomes" id="UP000238954">
    <property type="component" value="Chromosome"/>
</dbReference>
<evidence type="ECO:0000313" key="3">
    <source>
        <dbReference type="EMBL" id="PQM28026.1"/>
    </source>
</evidence>
<dbReference type="EMBL" id="PHFW01000002">
    <property type="protein sequence ID" value="PQM28026.1"/>
    <property type="molecule type" value="Genomic_DNA"/>
</dbReference>
<dbReference type="InterPro" id="IPR045851">
    <property type="entry name" value="AMP-bd_C_sf"/>
</dbReference>
<name>A0A2S8B6S6_9SPHN</name>
<evidence type="ECO:0000259" key="2">
    <source>
        <dbReference type="Pfam" id="PF13193"/>
    </source>
</evidence>
<dbReference type="InterPro" id="IPR000873">
    <property type="entry name" value="AMP-dep_synth/lig_dom"/>
</dbReference>
<gene>
    <name evidence="3" type="ORF">CVO77_05735</name>
</gene>
<evidence type="ECO:0000259" key="1">
    <source>
        <dbReference type="Pfam" id="PF00501"/>
    </source>
</evidence>
<dbReference type="SUPFAM" id="SSF56801">
    <property type="entry name" value="Acetyl-CoA synthetase-like"/>
    <property type="match status" value="1"/>
</dbReference>
<sequence>MATQSDPIFETVTAPGTPFELGLRDGMRRFVNIPSDIGQMLETARGHGNRIALVDGDIRLSFSDLFARRDALAAVLDIRRGDRVAICMRNRSEWMVAFLAAIRCGGVAALLNSRGSPAELCAAIDDVAPAVVLADRDRAARLREGGFAGRLIAAADFPAPGDALPPAVAPANPGDPAAILFTSGTTGRVKGAVLTHENLMTGILGMQLSGTMVLHNTAKQLGIPVATILANLPQQSVMLAAPLFHISGLGAGFLAPLLAGSKVVMVRRWSAESAVDLIEREQVTMFSGVPTMMWDIVNAGKHRGANLSSLRNVGMGGQALPVGLLDEFRAACPDVVMGTGYGMTETAGSVAMGVGADFIRKSASAGRALSLVEMRIAGADGTDLPAGAVGEIVVRGPMVMQGYWQQPEATADVLSPDGWLKTGDIGYLDDEGYLFIVDRAKDMVISGGENIYCAEVERIINAMPGVAECAAFGIPDDRLGELLVARVVSETLDGAAVIAEVAEKLARYKAPAMVRVDLAPLPRNDVGKIDKRRLRADWTQAEGIDA</sequence>
<proteinExistence type="predicted"/>
<reference evidence="4" key="1">
    <citation type="submission" date="2017-11" db="EMBL/GenBank/DDBJ databases">
        <title>The complete genome sequence of Sphingopyxis pomeranensis sp. nov. strain WS5A3p.</title>
        <authorList>
            <person name="Kaminski M.A."/>
        </authorList>
    </citation>
    <scope>NUCLEOTIDE SEQUENCE [LARGE SCALE GENOMIC DNA]</scope>
    <source>
        <strain evidence="4">WS5A3p</strain>
    </source>
</reference>
<protein>
    <submittedName>
        <fullName evidence="3">AMP-dependent synthetase</fullName>
    </submittedName>
</protein>
<dbReference type="OrthoDB" id="9803968at2"/>